<comment type="subcellular location">
    <subcellularLocation>
        <location evidence="2">Membrane</location>
    </subcellularLocation>
</comment>
<dbReference type="PANTHER" id="PTHR24305:SF166">
    <property type="entry name" value="CYTOCHROME P450 12A4, MITOCHONDRIAL-RELATED"/>
    <property type="match status" value="1"/>
</dbReference>
<reference evidence="14 15" key="1">
    <citation type="journal article" date="2020" name="ISME J.">
        <title>Uncovering the hidden diversity of litter-decomposition mechanisms in mushroom-forming fungi.</title>
        <authorList>
            <person name="Floudas D."/>
            <person name="Bentzer J."/>
            <person name="Ahren D."/>
            <person name="Johansson T."/>
            <person name="Persson P."/>
            <person name="Tunlid A."/>
        </authorList>
    </citation>
    <scope>NUCLEOTIDE SEQUENCE [LARGE SCALE GENOMIC DNA]</scope>
    <source>
        <strain evidence="14 15">CBS 175.51</strain>
    </source>
</reference>
<evidence type="ECO:0000256" key="1">
    <source>
        <dbReference type="ARBA" id="ARBA00001971"/>
    </source>
</evidence>
<comment type="similarity">
    <text evidence="4">Belongs to the cytochrome P450 family.</text>
</comment>
<keyword evidence="5 13" id="KW-0349">Heme</keyword>
<evidence type="ECO:0000256" key="13">
    <source>
        <dbReference type="PIRSR" id="PIRSR602401-1"/>
    </source>
</evidence>
<sequence length="718" mass="80303">MFYSRCVACNAASSFTLKLFTRPSRTATFDFKSAPCVASYLWAVSLVAFRSVRTPHRVLDEGISHLAVKQNPATVTARLHPTLPHSKQSCEASEVYIPKRCPAMQGCLPQSQCPPLSNPYRSLPVTTVPSWSLRRLLAVEPRAVMPVTLLSTLLDHGHDGLFSNSVLAALGSSALFLAYNVYKRATRISIDNVPGPEPDSFWLGNLPEIFQSQAGIPDFKYQALYGDVVRVNGVFGEGRLMISDPKALQYIIHTSGYAFPKWPERTEISRVLMGRGLLWADGDIHKRQRKVMLPGFGVPESKSFVPIFRRVAGELTAQWTDILASSRDQSSVLNVASWLSRATMDSIGEAAFDYHFGALQNTDNEFMHAYFGLMSDTLGSPSTSSIFTQTIMPLWYLQLMSRFSQKRSLVHARHTARLANQVAKELVETKAEALLQGKGNKDILSLLVKANASENFETKLTEEEIYAQMRSVIYIRSYASISIVGTRTILLAGHETSATTLCWVLLELARHPDVQQRLRDEIRETETAIRARGGSDFTASDLDNMQYLHAVIKESMRYHPALYQNYRQAARDDVLPLSKPIIGRNGEEITKLPIAKGTKIILSIAAYNRNKEIWGEDAHEYKPERWLENGQDRKGPTLGVYGNLLTFAGGVRTCIGWRFALYEVLCLTIEIINNFELALTPDIDRLRREACLVMLPTLEGEQVKGENLPLRVSLAARE</sequence>
<keyword evidence="8" id="KW-1133">Transmembrane helix</keyword>
<dbReference type="InterPro" id="IPR001128">
    <property type="entry name" value="Cyt_P450"/>
</dbReference>
<dbReference type="GO" id="GO:0005506">
    <property type="term" value="F:iron ion binding"/>
    <property type="evidence" value="ECO:0007669"/>
    <property type="project" value="InterPro"/>
</dbReference>
<evidence type="ECO:0000313" key="15">
    <source>
        <dbReference type="Proteomes" id="UP000541558"/>
    </source>
</evidence>
<dbReference type="GO" id="GO:0004497">
    <property type="term" value="F:monooxygenase activity"/>
    <property type="evidence" value="ECO:0007669"/>
    <property type="project" value="UniProtKB-KW"/>
</dbReference>
<proteinExistence type="inferred from homology"/>
<dbReference type="EMBL" id="JAACJK010000163">
    <property type="protein sequence ID" value="KAF5326612.1"/>
    <property type="molecule type" value="Genomic_DNA"/>
</dbReference>
<dbReference type="CDD" id="cd11069">
    <property type="entry name" value="CYP_FUM15-like"/>
    <property type="match status" value="1"/>
</dbReference>
<comment type="cofactor">
    <cofactor evidence="1 13">
        <name>heme</name>
        <dbReference type="ChEBI" id="CHEBI:30413"/>
    </cofactor>
</comment>
<dbReference type="OrthoDB" id="1470350at2759"/>
<protein>
    <recommendedName>
        <fullName evidence="16">Cytochrome P450</fullName>
    </recommendedName>
</protein>
<keyword evidence="12" id="KW-0472">Membrane</keyword>
<evidence type="ECO:0000256" key="8">
    <source>
        <dbReference type="ARBA" id="ARBA00022989"/>
    </source>
</evidence>
<dbReference type="InterPro" id="IPR036396">
    <property type="entry name" value="Cyt_P450_sf"/>
</dbReference>
<evidence type="ECO:0000256" key="10">
    <source>
        <dbReference type="ARBA" id="ARBA00023004"/>
    </source>
</evidence>
<name>A0A8H5BNH9_9AGAR</name>
<dbReference type="GO" id="GO:0020037">
    <property type="term" value="F:heme binding"/>
    <property type="evidence" value="ECO:0007669"/>
    <property type="project" value="InterPro"/>
</dbReference>
<dbReference type="PANTHER" id="PTHR24305">
    <property type="entry name" value="CYTOCHROME P450"/>
    <property type="match status" value="1"/>
</dbReference>
<dbReference type="SUPFAM" id="SSF48264">
    <property type="entry name" value="Cytochrome P450"/>
    <property type="match status" value="1"/>
</dbReference>
<evidence type="ECO:0000256" key="11">
    <source>
        <dbReference type="ARBA" id="ARBA00023033"/>
    </source>
</evidence>
<evidence type="ECO:0000313" key="14">
    <source>
        <dbReference type="EMBL" id="KAF5326612.1"/>
    </source>
</evidence>
<dbReference type="Proteomes" id="UP000541558">
    <property type="component" value="Unassembled WGS sequence"/>
</dbReference>
<evidence type="ECO:0000256" key="3">
    <source>
        <dbReference type="ARBA" id="ARBA00004721"/>
    </source>
</evidence>
<evidence type="ECO:0000256" key="7">
    <source>
        <dbReference type="ARBA" id="ARBA00022723"/>
    </source>
</evidence>
<keyword evidence="11" id="KW-0503">Monooxygenase</keyword>
<keyword evidence="15" id="KW-1185">Reference proteome</keyword>
<dbReference type="AlphaFoldDB" id="A0A8H5BNH9"/>
<dbReference type="Gene3D" id="1.10.630.10">
    <property type="entry name" value="Cytochrome P450"/>
    <property type="match status" value="1"/>
</dbReference>
<gene>
    <name evidence="14" type="ORF">D9611_000083</name>
</gene>
<comment type="caution">
    <text evidence="14">The sequence shown here is derived from an EMBL/GenBank/DDBJ whole genome shotgun (WGS) entry which is preliminary data.</text>
</comment>
<evidence type="ECO:0000256" key="12">
    <source>
        <dbReference type="ARBA" id="ARBA00023136"/>
    </source>
</evidence>
<organism evidence="14 15">
    <name type="scientific">Ephemerocybe angulata</name>
    <dbReference type="NCBI Taxonomy" id="980116"/>
    <lineage>
        <taxon>Eukaryota</taxon>
        <taxon>Fungi</taxon>
        <taxon>Dikarya</taxon>
        <taxon>Basidiomycota</taxon>
        <taxon>Agaricomycotina</taxon>
        <taxon>Agaricomycetes</taxon>
        <taxon>Agaricomycetidae</taxon>
        <taxon>Agaricales</taxon>
        <taxon>Agaricineae</taxon>
        <taxon>Psathyrellaceae</taxon>
        <taxon>Ephemerocybe</taxon>
    </lineage>
</organism>
<feature type="binding site" description="axial binding residue" evidence="13">
    <location>
        <position position="654"/>
    </location>
    <ligand>
        <name>heme</name>
        <dbReference type="ChEBI" id="CHEBI:30413"/>
    </ligand>
    <ligandPart>
        <name>Fe</name>
        <dbReference type="ChEBI" id="CHEBI:18248"/>
    </ligandPart>
</feature>
<keyword evidence="9" id="KW-0560">Oxidoreductase</keyword>
<evidence type="ECO:0000256" key="4">
    <source>
        <dbReference type="ARBA" id="ARBA00010617"/>
    </source>
</evidence>
<keyword evidence="10 13" id="KW-0408">Iron</keyword>
<dbReference type="GO" id="GO:0016020">
    <property type="term" value="C:membrane"/>
    <property type="evidence" value="ECO:0007669"/>
    <property type="project" value="UniProtKB-SubCell"/>
</dbReference>
<keyword evidence="7 13" id="KW-0479">Metal-binding</keyword>
<evidence type="ECO:0000256" key="2">
    <source>
        <dbReference type="ARBA" id="ARBA00004370"/>
    </source>
</evidence>
<evidence type="ECO:0000256" key="9">
    <source>
        <dbReference type="ARBA" id="ARBA00023002"/>
    </source>
</evidence>
<dbReference type="Pfam" id="PF00067">
    <property type="entry name" value="p450"/>
    <property type="match status" value="2"/>
</dbReference>
<dbReference type="PRINTS" id="PR00385">
    <property type="entry name" value="P450"/>
</dbReference>
<accession>A0A8H5BNH9</accession>
<evidence type="ECO:0000256" key="6">
    <source>
        <dbReference type="ARBA" id="ARBA00022692"/>
    </source>
</evidence>
<dbReference type="PRINTS" id="PR00463">
    <property type="entry name" value="EP450I"/>
</dbReference>
<evidence type="ECO:0008006" key="16">
    <source>
        <dbReference type="Google" id="ProtNLM"/>
    </source>
</evidence>
<keyword evidence="6" id="KW-0812">Transmembrane</keyword>
<evidence type="ECO:0000256" key="5">
    <source>
        <dbReference type="ARBA" id="ARBA00022617"/>
    </source>
</evidence>
<dbReference type="InterPro" id="IPR050121">
    <property type="entry name" value="Cytochrome_P450_monoxygenase"/>
</dbReference>
<comment type="pathway">
    <text evidence="3">Secondary metabolite biosynthesis; terpenoid biosynthesis.</text>
</comment>
<dbReference type="GO" id="GO:0016705">
    <property type="term" value="F:oxidoreductase activity, acting on paired donors, with incorporation or reduction of molecular oxygen"/>
    <property type="evidence" value="ECO:0007669"/>
    <property type="project" value="InterPro"/>
</dbReference>
<dbReference type="InterPro" id="IPR002401">
    <property type="entry name" value="Cyt_P450_E_grp-I"/>
</dbReference>